<sequence>MLGGLFGAVLGAGRGGVLGAGCGVIGGAVLGFGAEGSAVIGRLAGVGAGLGVLR</sequence>
<organism evidence="1 2">
    <name type="scientific">Asanoa siamensis</name>
    <dbReference type="NCBI Taxonomy" id="926357"/>
    <lineage>
        <taxon>Bacteria</taxon>
        <taxon>Bacillati</taxon>
        <taxon>Actinomycetota</taxon>
        <taxon>Actinomycetes</taxon>
        <taxon>Micromonosporales</taxon>
        <taxon>Micromonosporaceae</taxon>
        <taxon>Asanoa</taxon>
    </lineage>
</organism>
<name>A0ABQ4D2W8_9ACTN</name>
<comment type="caution">
    <text evidence="1">The sequence shown here is derived from an EMBL/GenBank/DDBJ whole genome shotgun (WGS) entry which is preliminary data.</text>
</comment>
<protein>
    <submittedName>
        <fullName evidence="1">Uncharacterized protein</fullName>
    </submittedName>
</protein>
<evidence type="ECO:0000313" key="2">
    <source>
        <dbReference type="Proteomes" id="UP000604117"/>
    </source>
</evidence>
<accession>A0ABQ4D2W8</accession>
<evidence type="ECO:0000313" key="1">
    <source>
        <dbReference type="EMBL" id="GIF77884.1"/>
    </source>
</evidence>
<dbReference type="Proteomes" id="UP000604117">
    <property type="component" value="Unassembled WGS sequence"/>
</dbReference>
<proteinExistence type="predicted"/>
<reference evidence="1 2" key="1">
    <citation type="submission" date="2021-01" db="EMBL/GenBank/DDBJ databases">
        <title>Whole genome shotgun sequence of Asanoa siamensis NBRC 107932.</title>
        <authorList>
            <person name="Komaki H."/>
            <person name="Tamura T."/>
        </authorList>
    </citation>
    <scope>NUCLEOTIDE SEQUENCE [LARGE SCALE GENOMIC DNA]</scope>
    <source>
        <strain evidence="1 2">NBRC 107932</strain>
    </source>
</reference>
<dbReference type="EMBL" id="BONE01000107">
    <property type="protein sequence ID" value="GIF77884.1"/>
    <property type="molecule type" value="Genomic_DNA"/>
</dbReference>
<gene>
    <name evidence="1" type="ORF">Asi02nite_74020</name>
</gene>
<keyword evidence="2" id="KW-1185">Reference proteome</keyword>